<dbReference type="GO" id="GO:0005886">
    <property type="term" value="C:plasma membrane"/>
    <property type="evidence" value="ECO:0007669"/>
    <property type="project" value="TreeGrafter"/>
</dbReference>
<dbReference type="PANTHER" id="PTHR34980:SF3">
    <property type="entry name" value="BLR8105 PROTEIN"/>
    <property type="match status" value="1"/>
</dbReference>
<gene>
    <name evidence="2" type="ORF">DHW29_00355</name>
</gene>
<reference evidence="2 3" key="1">
    <citation type="journal article" date="2018" name="Nat. Biotechnol.">
        <title>A standardized bacterial taxonomy based on genome phylogeny substantially revises the tree of life.</title>
        <authorList>
            <person name="Parks D.H."/>
            <person name="Chuvochina M."/>
            <person name="Waite D.W."/>
            <person name="Rinke C."/>
            <person name="Skarshewski A."/>
            <person name="Chaumeil P.A."/>
            <person name="Hugenholtz P."/>
        </authorList>
    </citation>
    <scope>NUCLEOTIDE SEQUENCE [LARGE SCALE GENOMIC DNA]</scope>
    <source>
        <strain evidence="2">UBA9669</strain>
    </source>
</reference>
<comment type="caution">
    <text evidence="2">The sequence shown here is derived from an EMBL/GenBank/DDBJ whole genome shotgun (WGS) entry which is preliminary data.</text>
</comment>
<sequence length="171" mass="19607">MRSSVQGTCLANDSPLRPEGRFGRLSFAAWSLLGSLFFLIACSTIGFGLIQMSEKQSSYSNQTILFMICSIGTLTTIFVYYHFIFMIRRLHDCNQSGWLSLLYMVPLINIVFMAYLLCAKGNTRLNDFGPTRYTCKWERFFGWIYIILVPLSLMIGLLSVLLIPTYQTYLQ</sequence>
<feature type="transmembrane region" description="Helical" evidence="1">
    <location>
        <begin position="140"/>
        <end position="163"/>
    </location>
</feature>
<name>A0A3D2SIE3_9GAMM</name>
<dbReference type="EMBL" id="DPVE01000008">
    <property type="protein sequence ID" value="HCK28803.1"/>
    <property type="molecule type" value="Genomic_DNA"/>
</dbReference>
<evidence type="ECO:0000313" key="3">
    <source>
        <dbReference type="Proteomes" id="UP000263596"/>
    </source>
</evidence>
<evidence type="ECO:0000256" key="1">
    <source>
        <dbReference type="SAM" id="Phobius"/>
    </source>
</evidence>
<feature type="transmembrane region" description="Helical" evidence="1">
    <location>
        <begin position="64"/>
        <end position="85"/>
    </location>
</feature>
<dbReference type="RefSeq" id="WP_049173996.1">
    <property type="nucleotide sequence ID" value="NZ_BKFK01000003.1"/>
</dbReference>
<evidence type="ECO:0000313" key="2">
    <source>
        <dbReference type="EMBL" id="HCK28803.1"/>
    </source>
</evidence>
<proteinExistence type="predicted"/>
<dbReference type="Proteomes" id="UP000263596">
    <property type="component" value="Unassembled WGS sequence"/>
</dbReference>
<feature type="transmembrane region" description="Helical" evidence="1">
    <location>
        <begin position="27"/>
        <end position="52"/>
    </location>
</feature>
<dbReference type="AlphaFoldDB" id="A0A3D2SIE3"/>
<dbReference type="InterPro" id="IPR008523">
    <property type="entry name" value="DUF805"/>
</dbReference>
<keyword evidence="1" id="KW-0812">Transmembrane</keyword>
<dbReference type="PANTHER" id="PTHR34980">
    <property type="entry name" value="INNER MEMBRANE PROTEIN-RELATED-RELATED"/>
    <property type="match status" value="1"/>
</dbReference>
<accession>A0A3D2SIE3</accession>
<dbReference type="Pfam" id="PF05656">
    <property type="entry name" value="DUF805"/>
    <property type="match status" value="1"/>
</dbReference>
<keyword evidence="1" id="KW-1133">Transmembrane helix</keyword>
<protein>
    <submittedName>
        <fullName evidence="2">DUF805 domain-containing protein</fullName>
    </submittedName>
</protein>
<keyword evidence="1" id="KW-0472">Membrane</keyword>
<organism evidence="2 3">
    <name type="scientific">Acinetobacter ursingii</name>
    <dbReference type="NCBI Taxonomy" id="108980"/>
    <lineage>
        <taxon>Bacteria</taxon>
        <taxon>Pseudomonadati</taxon>
        <taxon>Pseudomonadota</taxon>
        <taxon>Gammaproteobacteria</taxon>
        <taxon>Moraxellales</taxon>
        <taxon>Moraxellaceae</taxon>
        <taxon>Acinetobacter</taxon>
    </lineage>
</organism>
<feature type="transmembrane region" description="Helical" evidence="1">
    <location>
        <begin position="97"/>
        <end position="119"/>
    </location>
</feature>